<proteinExistence type="predicted"/>
<keyword evidence="4" id="KW-1185">Reference proteome</keyword>
<feature type="domain" description="DUF3071" evidence="2">
    <location>
        <begin position="1"/>
        <end position="114"/>
    </location>
</feature>
<dbReference type="InterPro" id="IPR047682">
    <property type="entry name" value="SepH-like"/>
</dbReference>
<feature type="compositionally biased region" description="Low complexity" evidence="1">
    <location>
        <begin position="355"/>
        <end position="364"/>
    </location>
</feature>
<feature type="compositionally biased region" description="Basic residues" evidence="1">
    <location>
        <begin position="378"/>
        <end position="387"/>
    </location>
</feature>
<evidence type="ECO:0000259" key="2">
    <source>
        <dbReference type="Pfam" id="PF11268"/>
    </source>
</evidence>
<organism evidence="3 4">
    <name type="scientific">Mobilicoccus caccae</name>
    <dbReference type="NCBI Taxonomy" id="1859295"/>
    <lineage>
        <taxon>Bacteria</taxon>
        <taxon>Bacillati</taxon>
        <taxon>Actinomycetota</taxon>
        <taxon>Actinomycetes</taxon>
        <taxon>Micrococcales</taxon>
        <taxon>Dermatophilaceae</taxon>
        <taxon>Mobilicoccus</taxon>
    </lineage>
</organism>
<evidence type="ECO:0000313" key="3">
    <source>
        <dbReference type="EMBL" id="GMA39765.1"/>
    </source>
</evidence>
<dbReference type="EMBL" id="BSUO01000001">
    <property type="protein sequence ID" value="GMA39765.1"/>
    <property type="molecule type" value="Genomic_DNA"/>
</dbReference>
<accession>A0ABQ6IQZ7</accession>
<dbReference type="NCBIfam" id="NF040712">
    <property type="entry name" value="SepH"/>
    <property type="match status" value="1"/>
</dbReference>
<name>A0ABQ6IQZ7_9MICO</name>
<sequence length="479" mass="51033">MSPVEVQALIRSGADAEEAAERAGWTVEKVRRYEGPILAEREHVARLASNTRLRPRGATTGSPTLLSRVTRRLADRDVSIDDVDWDSWRNDDGQWVVEVHFEEQGHHRRASWSFAKSSMTLRGLDQEAARLSDDDPDLLDPGPEYDRGRDVTDAGTQYGHAGSYAPQAHRSPLAEDSDLMATLRSTSRARNRRRGGGARRSPSAVPPAVDTEDLLTTAGSGTPTTAPAQDELRPDPGLTGTDDHLAPDPGSPAAPELDEPEQDEPEAPTPAPTSQGIPARVESDLHADPGLAGTERQLAPDPGSPTLTPADPAPANEEPLLPFEDEITEIATPAPTPTPTPAPTPTPEPTPPTPVTSEAATSDETTSEETPKPQPAPRAKRTRRRKATAPAQEVSPPQNQNQNQNQGLASATDIASAPAPETQPEPEPAAEQTPKPASRKAAKSSSSAASRRRGRASVPAWDDIMFGAKAGEDPSARDE</sequence>
<feature type="compositionally biased region" description="Basic residues" evidence="1">
    <location>
        <begin position="187"/>
        <end position="197"/>
    </location>
</feature>
<feature type="compositionally biased region" description="Low complexity" evidence="1">
    <location>
        <begin position="388"/>
        <end position="406"/>
    </location>
</feature>
<dbReference type="Pfam" id="PF11268">
    <property type="entry name" value="DUF3071"/>
    <property type="match status" value="1"/>
</dbReference>
<reference evidence="4" key="1">
    <citation type="journal article" date="2019" name="Int. J. Syst. Evol. Microbiol.">
        <title>The Global Catalogue of Microorganisms (GCM) 10K type strain sequencing project: providing services to taxonomists for standard genome sequencing and annotation.</title>
        <authorList>
            <consortium name="The Broad Institute Genomics Platform"/>
            <consortium name="The Broad Institute Genome Sequencing Center for Infectious Disease"/>
            <person name="Wu L."/>
            <person name="Ma J."/>
        </authorList>
    </citation>
    <scope>NUCLEOTIDE SEQUENCE [LARGE SCALE GENOMIC DNA]</scope>
    <source>
        <strain evidence="4">NBRC 113072</strain>
    </source>
</reference>
<comment type="caution">
    <text evidence="3">The sequence shown here is derived from an EMBL/GenBank/DDBJ whole genome shotgun (WGS) entry which is preliminary data.</text>
</comment>
<evidence type="ECO:0000313" key="4">
    <source>
        <dbReference type="Proteomes" id="UP001157126"/>
    </source>
</evidence>
<feature type="region of interest" description="Disordered" evidence="1">
    <location>
        <begin position="129"/>
        <end position="479"/>
    </location>
</feature>
<feature type="compositionally biased region" description="Basic and acidic residues" evidence="1">
    <location>
        <begin position="470"/>
        <end position="479"/>
    </location>
</feature>
<gene>
    <name evidence="3" type="ORF">GCM10025883_18100</name>
</gene>
<dbReference type="Proteomes" id="UP001157126">
    <property type="component" value="Unassembled WGS sequence"/>
</dbReference>
<feature type="compositionally biased region" description="Pro residues" evidence="1">
    <location>
        <begin position="334"/>
        <end position="354"/>
    </location>
</feature>
<feature type="compositionally biased region" description="Acidic residues" evidence="1">
    <location>
        <begin position="256"/>
        <end position="266"/>
    </location>
</feature>
<protein>
    <recommendedName>
        <fullName evidence="2">DUF3071 domain-containing protein</fullName>
    </recommendedName>
</protein>
<dbReference type="InterPro" id="IPR021421">
    <property type="entry name" value="DUF3071"/>
</dbReference>
<feature type="compositionally biased region" description="Low complexity" evidence="1">
    <location>
        <begin position="216"/>
        <end position="228"/>
    </location>
</feature>
<evidence type="ECO:0000256" key="1">
    <source>
        <dbReference type="SAM" id="MobiDB-lite"/>
    </source>
</evidence>